<organism evidence="2 3">
    <name type="scientific">Acer negundo</name>
    <name type="common">Box elder</name>
    <dbReference type="NCBI Taxonomy" id="4023"/>
    <lineage>
        <taxon>Eukaryota</taxon>
        <taxon>Viridiplantae</taxon>
        <taxon>Streptophyta</taxon>
        <taxon>Embryophyta</taxon>
        <taxon>Tracheophyta</taxon>
        <taxon>Spermatophyta</taxon>
        <taxon>Magnoliopsida</taxon>
        <taxon>eudicotyledons</taxon>
        <taxon>Gunneridae</taxon>
        <taxon>Pentapetalae</taxon>
        <taxon>rosids</taxon>
        <taxon>malvids</taxon>
        <taxon>Sapindales</taxon>
        <taxon>Sapindaceae</taxon>
        <taxon>Hippocastanoideae</taxon>
        <taxon>Acereae</taxon>
        <taxon>Acer</taxon>
    </lineage>
</organism>
<sequence length="160" mass="17880">MVSSTQCICAGYSPLVAEATAVLRGINLAIETGLVLFVIETDAVDVVNLIHVDEANMADVGLVIGEIISKLQTRSRGSGSRFVEESLVKWHGFPAEDAEESLVKWHGFLAEDATWESTVELRERFQNMDLEDKDLVKEWGIDKQPRRSHRLPKPNPKYMA</sequence>
<evidence type="ECO:0000259" key="1">
    <source>
        <dbReference type="Pfam" id="PF13456"/>
    </source>
</evidence>
<dbReference type="GO" id="GO:0004523">
    <property type="term" value="F:RNA-DNA hybrid ribonuclease activity"/>
    <property type="evidence" value="ECO:0007669"/>
    <property type="project" value="InterPro"/>
</dbReference>
<dbReference type="Proteomes" id="UP001064489">
    <property type="component" value="Chromosome 11"/>
</dbReference>
<dbReference type="EMBL" id="JAJSOW010000108">
    <property type="protein sequence ID" value="KAI9153289.1"/>
    <property type="molecule type" value="Genomic_DNA"/>
</dbReference>
<accession>A0AAD5NFA7</accession>
<name>A0AAD5NFA7_ACENE</name>
<reference evidence="2" key="2">
    <citation type="submission" date="2023-02" db="EMBL/GenBank/DDBJ databases">
        <authorList>
            <person name="Swenson N.G."/>
            <person name="Wegrzyn J.L."/>
            <person name="Mcevoy S.L."/>
        </authorList>
    </citation>
    <scope>NUCLEOTIDE SEQUENCE</scope>
    <source>
        <strain evidence="2">91603</strain>
        <tissue evidence="2">Leaf</tissue>
    </source>
</reference>
<dbReference type="InterPro" id="IPR002156">
    <property type="entry name" value="RNaseH_domain"/>
</dbReference>
<gene>
    <name evidence="2" type="ORF">LWI28_008883</name>
</gene>
<feature type="domain" description="RNase H type-1" evidence="1">
    <location>
        <begin position="8"/>
        <end position="68"/>
    </location>
</feature>
<dbReference type="GO" id="GO:0003676">
    <property type="term" value="F:nucleic acid binding"/>
    <property type="evidence" value="ECO:0007669"/>
    <property type="project" value="InterPro"/>
</dbReference>
<reference evidence="2" key="1">
    <citation type="journal article" date="2022" name="Plant J.">
        <title>Strategies of tolerance reflected in two North American maple genomes.</title>
        <authorList>
            <person name="McEvoy S.L."/>
            <person name="Sezen U.U."/>
            <person name="Trouern-Trend A."/>
            <person name="McMahon S.M."/>
            <person name="Schaberg P.G."/>
            <person name="Yang J."/>
            <person name="Wegrzyn J.L."/>
            <person name="Swenson N.G."/>
        </authorList>
    </citation>
    <scope>NUCLEOTIDE SEQUENCE</scope>
    <source>
        <strain evidence="2">91603</strain>
    </source>
</reference>
<proteinExistence type="predicted"/>
<dbReference type="Pfam" id="PF13456">
    <property type="entry name" value="RVT_3"/>
    <property type="match status" value="1"/>
</dbReference>
<comment type="caution">
    <text evidence="2">The sequence shown here is derived from an EMBL/GenBank/DDBJ whole genome shotgun (WGS) entry which is preliminary data.</text>
</comment>
<evidence type="ECO:0000313" key="2">
    <source>
        <dbReference type="EMBL" id="KAI9153289.1"/>
    </source>
</evidence>
<keyword evidence="3" id="KW-1185">Reference proteome</keyword>
<dbReference type="Gene3D" id="2.40.50.40">
    <property type="match status" value="1"/>
</dbReference>
<protein>
    <recommendedName>
        <fullName evidence="1">RNase H type-1 domain-containing protein</fullName>
    </recommendedName>
</protein>
<evidence type="ECO:0000313" key="3">
    <source>
        <dbReference type="Proteomes" id="UP001064489"/>
    </source>
</evidence>
<dbReference type="AlphaFoldDB" id="A0AAD5NFA7"/>